<proteinExistence type="predicted"/>
<dbReference type="EMBL" id="SLUI01000007">
    <property type="protein sequence ID" value="TCL36752.1"/>
    <property type="molecule type" value="Genomic_DNA"/>
</dbReference>
<dbReference type="OrthoDB" id="9791143at2"/>
<evidence type="ECO:0000256" key="1">
    <source>
        <dbReference type="ARBA" id="ARBA00023015"/>
    </source>
</evidence>
<organism evidence="5 6">
    <name type="scientific">Anaerospora hongkongensis</name>
    <dbReference type="NCBI Taxonomy" id="244830"/>
    <lineage>
        <taxon>Bacteria</taxon>
        <taxon>Bacillati</taxon>
        <taxon>Bacillota</taxon>
        <taxon>Negativicutes</taxon>
        <taxon>Selenomonadales</taxon>
        <taxon>Sporomusaceae</taxon>
        <taxon>Anaerospora</taxon>
    </lineage>
</organism>
<protein>
    <submittedName>
        <fullName evidence="5">HxlR family transcriptional regulator</fullName>
    </submittedName>
</protein>
<accession>A0A4R1Q526</accession>
<dbReference type="InterPro" id="IPR036390">
    <property type="entry name" value="WH_DNA-bd_sf"/>
</dbReference>
<dbReference type="AlphaFoldDB" id="A0A4R1Q526"/>
<dbReference type="Gene3D" id="1.10.10.10">
    <property type="entry name" value="Winged helix-like DNA-binding domain superfamily/Winged helix DNA-binding domain"/>
    <property type="match status" value="1"/>
</dbReference>
<sequence length="109" mass="13289">MNSFEKEYGKCSMYYTLSILEGKWKWIILWEIFQAEVIRYNQLKERLQPIAHKTLSHQLKELESSKLIHREQYNQIPPKVEYWLTAKGKTLIPILELMYQWGEQNRENE</sequence>
<dbReference type="PROSITE" id="PS51118">
    <property type="entry name" value="HTH_HXLR"/>
    <property type="match status" value="1"/>
</dbReference>
<evidence type="ECO:0000259" key="4">
    <source>
        <dbReference type="PROSITE" id="PS51118"/>
    </source>
</evidence>
<dbReference type="Pfam" id="PF01638">
    <property type="entry name" value="HxlR"/>
    <property type="match status" value="1"/>
</dbReference>
<evidence type="ECO:0000256" key="2">
    <source>
        <dbReference type="ARBA" id="ARBA00023125"/>
    </source>
</evidence>
<keyword evidence="2" id="KW-0238">DNA-binding</keyword>
<dbReference type="SUPFAM" id="SSF46785">
    <property type="entry name" value="Winged helix' DNA-binding domain"/>
    <property type="match status" value="1"/>
</dbReference>
<reference evidence="5 6" key="1">
    <citation type="submission" date="2019-03" db="EMBL/GenBank/DDBJ databases">
        <title>Genomic Encyclopedia of Type Strains, Phase IV (KMG-IV): sequencing the most valuable type-strain genomes for metagenomic binning, comparative biology and taxonomic classification.</title>
        <authorList>
            <person name="Goeker M."/>
        </authorList>
    </citation>
    <scope>NUCLEOTIDE SEQUENCE [LARGE SCALE GENOMIC DNA]</scope>
    <source>
        <strain evidence="5 6">DSM 15969</strain>
    </source>
</reference>
<dbReference type="PANTHER" id="PTHR33204:SF29">
    <property type="entry name" value="TRANSCRIPTIONAL REGULATOR"/>
    <property type="match status" value="1"/>
</dbReference>
<dbReference type="InterPro" id="IPR036388">
    <property type="entry name" value="WH-like_DNA-bd_sf"/>
</dbReference>
<name>A0A4R1Q526_9FIRM</name>
<dbReference type="GO" id="GO:0003677">
    <property type="term" value="F:DNA binding"/>
    <property type="evidence" value="ECO:0007669"/>
    <property type="project" value="UniProtKB-KW"/>
</dbReference>
<comment type="caution">
    <text evidence="5">The sequence shown here is derived from an EMBL/GenBank/DDBJ whole genome shotgun (WGS) entry which is preliminary data.</text>
</comment>
<feature type="domain" description="HTH hxlR-type" evidence="4">
    <location>
        <begin position="11"/>
        <end position="109"/>
    </location>
</feature>
<dbReference type="PANTHER" id="PTHR33204">
    <property type="entry name" value="TRANSCRIPTIONAL REGULATOR, MARR FAMILY"/>
    <property type="match status" value="1"/>
</dbReference>
<evidence type="ECO:0000313" key="5">
    <source>
        <dbReference type="EMBL" id="TCL36752.1"/>
    </source>
</evidence>
<dbReference type="RefSeq" id="WP_132080142.1">
    <property type="nucleotide sequence ID" value="NZ_DAIMLW010000280.1"/>
</dbReference>
<gene>
    <name evidence="5" type="ORF">EV210_10714</name>
</gene>
<dbReference type="InterPro" id="IPR002577">
    <property type="entry name" value="HTH_HxlR"/>
</dbReference>
<keyword evidence="1" id="KW-0805">Transcription regulation</keyword>
<dbReference type="Proteomes" id="UP000295063">
    <property type="component" value="Unassembled WGS sequence"/>
</dbReference>
<evidence type="ECO:0000313" key="6">
    <source>
        <dbReference type="Proteomes" id="UP000295063"/>
    </source>
</evidence>
<keyword evidence="3" id="KW-0804">Transcription</keyword>
<evidence type="ECO:0000256" key="3">
    <source>
        <dbReference type="ARBA" id="ARBA00023163"/>
    </source>
</evidence>
<keyword evidence="6" id="KW-1185">Reference proteome</keyword>